<dbReference type="InterPro" id="IPR020846">
    <property type="entry name" value="MFS_dom"/>
</dbReference>
<dbReference type="SUPFAM" id="SSF56726">
    <property type="entry name" value="DNA topoisomerase IV, alpha subunit"/>
    <property type="match status" value="1"/>
</dbReference>
<evidence type="ECO:0000259" key="2">
    <source>
        <dbReference type="PROSITE" id="PS50850"/>
    </source>
</evidence>
<protein>
    <submittedName>
        <fullName evidence="3">MFS transporter permease</fullName>
    </submittedName>
</protein>
<accession>A0A7C3ZQD4</accession>
<keyword evidence="1" id="KW-0472">Membrane</keyword>
<feature type="domain" description="Major facilitator superfamily (MFS) profile" evidence="2">
    <location>
        <begin position="1"/>
        <end position="50"/>
    </location>
</feature>
<gene>
    <name evidence="3" type="ORF">ENR15_23720</name>
</gene>
<dbReference type="GO" id="GO:0003677">
    <property type="term" value="F:DNA binding"/>
    <property type="evidence" value="ECO:0007669"/>
    <property type="project" value="InterPro"/>
</dbReference>
<feature type="transmembrane region" description="Helical" evidence="1">
    <location>
        <begin position="7"/>
        <end position="23"/>
    </location>
</feature>
<dbReference type="AlphaFoldDB" id="A0A7C3ZQD4"/>
<dbReference type="GO" id="GO:0022857">
    <property type="term" value="F:transmembrane transporter activity"/>
    <property type="evidence" value="ECO:0007669"/>
    <property type="project" value="InterPro"/>
</dbReference>
<evidence type="ECO:0000256" key="1">
    <source>
        <dbReference type="SAM" id="Phobius"/>
    </source>
</evidence>
<keyword evidence="1" id="KW-1133">Transmembrane helix</keyword>
<proteinExistence type="predicted"/>
<dbReference type="Gene3D" id="3.40.1360.10">
    <property type="match status" value="1"/>
</dbReference>
<comment type="caution">
    <text evidence="3">The sequence shown here is derived from an EMBL/GenBank/DDBJ whole genome shotgun (WGS) entry which is preliminary data.</text>
</comment>
<name>A0A7C3ZQD4_9CYAN</name>
<reference evidence="3" key="1">
    <citation type="journal article" date="2020" name="mSystems">
        <title>Genome- and Community-Level Interaction Insights into Carbon Utilization and Element Cycling Functions of Hydrothermarchaeota in Hydrothermal Sediment.</title>
        <authorList>
            <person name="Zhou Z."/>
            <person name="Liu Y."/>
            <person name="Xu W."/>
            <person name="Pan J."/>
            <person name="Luo Z.H."/>
            <person name="Li M."/>
        </authorList>
    </citation>
    <scope>NUCLEOTIDE SEQUENCE [LARGE SCALE GENOMIC DNA]</scope>
    <source>
        <strain evidence="3">SpSt-374</strain>
    </source>
</reference>
<organism evidence="3">
    <name type="scientific">Planktothricoides sp. SpSt-374</name>
    <dbReference type="NCBI Taxonomy" id="2282167"/>
    <lineage>
        <taxon>Bacteria</taxon>
        <taxon>Bacillati</taxon>
        <taxon>Cyanobacteriota</taxon>
        <taxon>Cyanophyceae</taxon>
        <taxon>Oscillatoriophycideae</taxon>
        <taxon>Oscillatoriales</taxon>
        <taxon>Oscillatoriaceae</taxon>
        <taxon>Planktothricoides</taxon>
    </lineage>
</organism>
<dbReference type="GO" id="GO:0005694">
    <property type="term" value="C:chromosome"/>
    <property type="evidence" value="ECO:0007669"/>
    <property type="project" value="InterPro"/>
</dbReference>
<keyword evidence="1" id="KW-0812">Transmembrane</keyword>
<dbReference type="InterPro" id="IPR036078">
    <property type="entry name" value="Spo11/TopoVI_A_sf"/>
</dbReference>
<evidence type="ECO:0000313" key="3">
    <source>
        <dbReference type="EMBL" id="HGG03564.1"/>
    </source>
</evidence>
<feature type="transmembrane region" description="Helical" evidence="1">
    <location>
        <begin position="29"/>
        <end position="46"/>
    </location>
</feature>
<sequence length="295" mass="32518">MAKVTKFIGGLIAAGLGVVILMFSQQLFIVYAVVAAIALVLFLVIAKKPKAQSFVVPRSQLSGWINRWNSLNRTVAKMLPPPRQEEEGAPVSEELKDYSFDRLVVCDRPEIAQMLIANNFHFENNCAILSFNGYPQSIFTTVLEMLRRNPDLKVYALHDATPRGVSLVYHLQTSPTWFCTSNVAIYDLGLLPRQIMKNSQIFLQKSTESAAEAQQLPAPVKEKLSPAEITWLEAGNYVVLDVFSPRKLLQVVSQGIIKSRDMLPGDGSGSIIDGEGTAWTFTTGVGVLLADDNFG</sequence>
<dbReference type="PROSITE" id="PS50850">
    <property type="entry name" value="MFS"/>
    <property type="match status" value="1"/>
</dbReference>
<dbReference type="EMBL" id="DSPX01000248">
    <property type="protein sequence ID" value="HGG03564.1"/>
    <property type="molecule type" value="Genomic_DNA"/>
</dbReference>